<evidence type="ECO:0000256" key="1">
    <source>
        <dbReference type="SAM" id="MobiDB-lite"/>
    </source>
</evidence>
<accession>A0ABR1Q865</accession>
<reference evidence="2 3" key="1">
    <citation type="submission" date="2023-01" db="EMBL/GenBank/DDBJ databases">
        <title>Analysis of 21 Apiospora genomes using comparative genomics revels a genus with tremendous synthesis potential of carbohydrate active enzymes and secondary metabolites.</title>
        <authorList>
            <person name="Sorensen T."/>
        </authorList>
    </citation>
    <scope>NUCLEOTIDE SEQUENCE [LARGE SCALE GENOMIC DNA]</scope>
    <source>
        <strain evidence="2 3">CBS 24483</strain>
    </source>
</reference>
<sequence length="118" mass="12750">MDPASTTTAAAAAAFTAMYSMEGMPSPGSMGGCKVNARRGHAPTRARPPGEEPEPQQQQQQRPDHRKEPRGGELLYQQTKAAAAAAASSTTDPEPGRSSFDHYGIPWYSQTRPFWPYA</sequence>
<dbReference type="Proteomes" id="UP001391051">
    <property type="component" value="Unassembled WGS sequence"/>
</dbReference>
<dbReference type="EMBL" id="JAQQWE010000006">
    <property type="protein sequence ID" value="KAK7948738.1"/>
    <property type="molecule type" value="Genomic_DNA"/>
</dbReference>
<keyword evidence="3" id="KW-1185">Reference proteome</keyword>
<comment type="caution">
    <text evidence="2">The sequence shown here is derived from an EMBL/GenBank/DDBJ whole genome shotgun (WGS) entry which is preliminary data.</text>
</comment>
<dbReference type="RefSeq" id="XP_066698244.1">
    <property type="nucleotide sequence ID" value="XM_066845846.1"/>
</dbReference>
<feature type="compositionally biased region" description="Basic and acidic residues" evidence="1">
    <location>
        <begin position="62"/>
        <end position="71"/>
    </location>
</feature>
<evidence type="ECO:0000313" key="2">
    <source>
        <dbReference type="EMBL" id="KAK7948738.1"/>
    </source>
</evidence>
<organism evidence="2 3">
    <name type="scientific">Apiospora aurea</name>
    <dbReference type="NCBI Taxonomy" id="335848"/>
    <lineage>
        <taxon>Eukaryota</taxon>
        <taxon>Fungi</taxon>
        <taxon>Dikarya</taxon>
        <taxon>Ascomycota</taxon>
        <taxon>Pezizomycotina</taxon>
        <taxon>Sordariomycetes</taxon>
        <taxon>Xylariomycetidae</taxon>
        <taxon>Amphisphaeriales</taxon>
        <taxon>Apiosporaceae</taxon>
        <taxon>Apiospora</taxon>
    </lineage>
</organism>
<name>A0ABR1Q865_9PEZI</name>
<feature type="region of interest" description="Disordered" evidence="1">
    <location>
        <begin position="21"/>
        <end position="118"/>
    </location>
</feature>
<proteinExistence type="predicted"/>
<protein>
    <submittedName>
        <fullName evidence="2">Uncharacterized protein</fullName>
    </submittedName>
</protein>
<evidence type="ECO:0000313" key="3">
    <source>
        <dbReference type="Proteomes" id="UP001391051"/>
    </source>
</evidence>
<dbReference type="GeneID" id="92078908"/>
<gene>
    <name evidence="2" type="ORF">PG986_009624</name>
</gene>